<evidence type="ECO:0000313" key="2">
    <source>
        <dbReference type="EMBL" id="CAH9102025.1"/>
    </source>
</evidence>
<dbReference type="AlphaFoldDB" id="A0AAV0DIW6"/>
<accession>A0AAV0DIW6</accession>
<organism evidence="2 3">
    <name type="scientific">Cuscuta epithymum</name>
    <dbReference type="NCBI Taxonomy" id="186058"/>
    <lineage>
        <taxon>Eukaryota</taxon>
        <taxon>Viridiplantae</taxon>
        <taxon>Streptophyta</taxon>
        <taxon>Embryophyta</taxon>
        <taxon>Tracheophyta</taxon>
        <taxon>Spermatophyta</taxon>
        <taxon>Magnoliopsida</taxon>
        <taxon>eudicotyledons</taxon>
        <taxon>Gunneridae</taxon>
        <taxon>Pentapetalae</taxon>
        <taxon>asterids</taxon>
        <taxon>lamiids</taxon>
        <taxon>Solanales</taxon>
        <taxon>Convolvulaceae</taxon>
        <taxon>Cuscuteae</taxon>
        <taxon>Cuscuta</taxon>
        <taxon>Cuscuta subgen. Cuscuta</taxon>
    </lineage>
</organism>
<proteinExistence type="predicted"/>
<dbReference type="GO" id="GO:0004523">
    <property type="term" value="F:RNA-DNA hybrid ribonuclease activity"/>
    <property type="evidence" value="ECO:0007669"/>
    <property type="project" value="InterPro"/>
</dbReference>
<dbReference type="EMBL" id="CAMAPF010000113">
    <property type="protein sequence ID" value="CAH9102025.1"/>
    <property type="molecule type" value="Genomic_DNA"/>
</dbReference>
<sequence>MDVYRHNMPGIIAWNIWKIYSQTTWGDLINIPSANLVINKIKFYAQEWYCSKLGSLKFKEKPHPTLLEEGFIPKTAKSFKPRITTVKWKVPEQKYKLNVDASFGSNQVAGGALLRSDRGELLRALHFPISARSALEAEPIAIIAAVSWMMEQGFREMEVESDSKGAIEAIKASNRSKGRIFACLDSDDW</sequence>
<feature type="non-terminal residue" evidence="2">
    <location>
        <position position="189"/>
    </location>
</feature>
<name>A0AAV0DIW6_9ASTE</name>
<dbReference type="PANTHER" id="PTHR47723:SF19">
    <property type="entry name" value="POLYNUCLEOTIDYL TRANSFERASE, RIBONUCLEASE H-LIKE SUPERFAMILY PROTEIN"/>
    <property type="match status" value="1"/>
</dbReference>
<comment type="caution">
    <text evidence="2">The sequence shown here is derived from an EMBL/GenBank/DDBJ whole genome shotgun (WGS) entry which is preliminary data.</text>
</comment>
<evidence type="ECO:0000259" key="1">
    <source>
        <dbReference type="Pfam" id="PF13456"/>
    </source>
</evidence>
<feature type="domain" description="RNase H type-1" evidence="1">
    <location>
        <begin position="98"/>
        <end position="185"/>
    </location>
</feature>
<dbReference type="GO" id="GO:0003676">
    <property type="term" value="F:nucleic acid binding"/>
    <property type="evidence" value="ECO:0007669"/>
    <property type="project" value="InterPro"/>
</dbReference>
<dbReference type="SUPFAM" id="SSF53098">
    <property type="entry name" value="Ribonuclease H-like"/>
    <property type="match status" value="1"/>
</dbReference>
<evidence type="ECO:0000313" key="3">
    <source>
        <dbReference type="Proteomes" id="UP001152523"/>
    </source>
</evidence>
<dbReference type="PANTHER" id="PTHR47723">
    <property type="entry name" value="OS05G0353850 PROTEIN"/>
    <property type="match status" value="1"/>
</dbReference>
<dbReference type="Pfam" id="PF13456">
    <property type="entry name" value="RVT_3"/>
    <property type="match status" value="1"/>
</dbReference>
<dbReference type="InterPro" id="IPR002156">
    <property type="entry name" value="RNaseH_domain"/>
</dbReference>
<dbReference type="CDD" id="cd06222">
    <property type="entry name" value="RNase_H_like"/>
    <property type="match status" value="1"/>
</dbReference>
<dbReference type="InterPro" id="IPR044730">
    <property type="entry name" value="RNase_H-like_dom_plant"/>
</dbReference>
<reference evidence="2" key="1">
    <citation type="submission" date="2022-07" db="EMBL/GenBank/DDBJ databases">
        <authorList>
            <person name="Macas J."/>
            <person name="Novak P."/>
            <person name="Neumann P."/>
        </authorList>
    </citation>
    <scope>NUCLEOTIDE SEQUENCE</scope>
</reference>
<gene>
    <name evidence="2" type="ORF">CEPIT_LOCUS15823</name>
</gene>
<protein>
    <recommendedName>
        <fullName evidence="1">RNase H type-1 domain-containing protein</fullName>
    </recommendedName>
</protein>
<dbReference type="InterPro" id="IPR036397">
    <property type="entry name" value="RNaseH_sf"/>
</dbReference>
<dbReference type="InterPro" id="IPR053151">
    <property type="entry name" value="RNase_H-like"/>
</dbReference>
<dbReference type="Gene3D" id="3.30.420.10">
    <property type="entry name" value="Ribonuclease H-like superfamily/Ribonuclease H"/>
    <property type="match status" value="1"/>
</dbReference>
<dbReference type="InterPro" id="IPR012337">
    <property type="entry name" value="RNaseH-like_sf"/>
</dbReference>
<keyword evidence="3" id="KW-1185">Reference proteome</keyword>
<dbReference type="Proteomes" id="UP001152523">
    <property type="component" value="Unassembled WGS sequence"/>
</dbReference>